<dbReference type="InterPro" id="IPR019734">
    <property type="entry name" value="TPR_rpt"/>
</dbReference>
<keyword evidence="3" id="KW-1185">Reference proteome</keyword>
<proteinExistence type="predicted"/>
<dbReference type="Gene3D" id="1.25.40.10">
    <property type="entry name" value="Tetratricopeptide repeat domain"/>
    <property type="match status" value="2"/>
</dbReference>
<dbReference type="Gene3D" id="3.40.50.300">
    <property type="entry name" value="P-loop containing nucleotide triphosphate hydrolases"/>
    <property type="match status" value="1"/>
</dbReference>
<gene>
    <name evidence="2" type="ORF">CAG99_05510</name>
</gene>
<dbReference type="InterPro" id="IPR011990">
    <property type="entry name" value="TPR-like_helical_dom_sf"/>
</dbReference>
<dbReference type="SMART" id="SM00028">
    <property type="entry name" value="TPR"/>
    <property type="match status" value="4"/>
</dbReference>
<dbReference type="PANTHER" id="PTHR10098">
    <property type="entry name" value="RAPSYN-RELATED"/>
    <property type="match status" value="1"/>
</dbReference>
<dbReference type="GO" id="GO:0043531">
    <property type="term" value="F:ADP binding"/>
    <property type="evidence" value="ECO:0007669"/>
    <property type="project" value="InterPro"/>
</dbReference>
<dbReference type="InterPro" id="IPR027417">
    <property type="entry name" value="P-loop_NTPase"/>
</dbReference>
<dbReference type="KEGG" id="smao:CAG99_05510"/>
<reference evidence="2 3" key="1">
    <citation type="submission" date="2017-05" db="EMBL/GenBank/DDBJ databases">
        <title>Complete genome sequence of Streptomyces sp. SCSIO 03032 revealed the diverse biosynthetic pathways for its bioactive secondary metabolites.</title>
        <authorList>
            <person name="Ma L."/>
            <person name="Zhu Y."/>
            <person name="Zhang W."/>
            <person name="Zhang G."/>
            <person name="Tian X."/>
            <person name="Zhang S."/>
            <person name="Zhang C."/>
        </authorList>
    </citation>
    <scope>NUCLEOTIDE SEQUENCE [LARGE SCALE GENOMIC DNA]</scope>
    <source>
        <strain evidence="2 3">SCSIO 03032</strain>
    </source>
</reference>
<organism evidence="2 3">
    <name type="scientific">Streptomyces marincola</name>
    <dbReference type="NCBI Taxonomy" id="2878388"/>
    <lineage>
        <taxon>Bacteria</taxon>
        <taxon>Bacillati</taxon>
        <taxon>Actinomycetota</taxon>
        <taxon>Actinomycetes</taxon>
        <taxon>Kitasatosporales</taxon>
        <taxon>Streptomycetaceae</taxon>
        <taxon>Streptomyces</taxon>
    </lineage>
</organism>
<dbReference type="InterPro" id="IPR002182">
    <property type="entry name" value="NB-ARC"/>
</dbReference>
<name>A0A1W7CUF8_9ACTN</name>
<dbReference type="PANTHER" id="PTHR10098:SF108">
    <property type="entry name" value="TETRATRICOPEPTIDE REPEAT PROTEIN 28"/>
    <property type="match status" value="1"/>
</dbReference>
<accession>A0A1W7CUF8</accession>
<feature type="domain" description="NB-ARC" evidence="1">
    <location>
        <begin position="163"/>
        <end position="311"/>
    </location>
</feature>
<dbReference type="SUPFAM" id="SSF48452">
    <property type="entry name" value="TPR-like"/>
    <property type="match status" value="2"/>
</dbReference>
<dbReference type="AlphaFoldDB" id="A0A1W7CUF8"/>
<dbReference type="Pfam" id="PF00931">
    <property type="entry name" value="NB-ARC"/>
    <property type="match status" value="1"/>
</dbReference>
<evidence type="ECO:0000313" key="3">
    <source>
        <dbReference type="Proteomes" id="UP000194218"/>
    </source>
</evidence>
<dbReference type="Pfam" id="PF13424">
    <property type="entry name" value="TPR_12"/>
    <property type="match status" value="2"/>
</dbReference>
<dbReference type="PRINTS" id="PR00364">
    <property type="entry name" value="DISEASERSIST"/>
</dbReference>
<sequence length="834" mass="90537">MAAVWRDTYMRDAEGVRGPAGPPDPGSARSMDELVACLRALRGWAGASEREVHRRVTRARRARGVPEVPSYDTVHRCFQPGRARLNVDLVEDIVRALVGGDAAGRWRGAHARIVGAVTGAGVVTVADVPPTDLPSFSGRRTELDLLLGDGPPAGGAGTRLRVVEGMAGVGKTALVARAAHVLRRRGRFDLTLWADLNGYAPDLPPADPFAVLDAALRRLGMSADRVRLLNGPERSREFRRRLAGRRALVVLDNAGDEEQVRPLLPEGPGCLTLVTSRHSLAGLPGARRLRLDVFSPSDAMELLRRAAGPERVSADPGTAARIAEAVGHLPLALGVVAGRIAGRSGWTLADHLEQLHDRRERLRCEDGVELALRLSYDSLGPACRRAFRLLALGPRPDLDEFAAAALIGEPPSEVRPLLRTLLAANLLREPAPGRFAFHDLVRVYAAAQAHEHDPAHARRAALARLYDYDRHAASLAMDHFAPYERHHRPPPGPPVAAVPTVPDRVAATRWLDAERAGLVATALFAADHGRPDHTGKMSALLFRYLDVGGHYQDAEALHTRAEETPDPHDRAQALARLGAVRWRLGRDLEAIEDFGRALAAFREIGDRVGAGWVLGNTGEIHQYLGNTAEAREHFGQALAIALELRARHEEDDKLGDRGVMYEPLGRYPKRYTHPREALEMGRELLSVARRIGDRVSEGQVLGSMGSILRQDGRPAEALDHLRQALTIARGIGHHVAEVALLNELGATWRALDGEGTAGRALDSYRDAAARAHDLGDRYERARAHDGLGHCLLAAGDERAAREEWARAHALFTELGTPEADTVARRLGPLGGTQV</sequence>
<evidence type="ECO:0000313" key="2">
    <source>
        <dbReference type="EMBL" id="ARQ68375.1"/>
    </source>
</evidence>
<protein>
    <recommendedName>
        <fullName evidence="1">NB-ARC domain-containing protein</fullName>
    </recommendedName>
</protein>
<dbReference type="Proteomes" id="UP000194218">
    <property type="component" value="Chromosome"/>
</dbReference>
<evidence type="ECO:0000259" key="1">
    <source>
        <dbReference type="Pfam" id="PF00931"/>
    </source>
</evidence>
<dbReference type="EMBL" id="CP021121">
    <property type="protein sequence ID" value="ARQ68375.1"/>
    <property type="molecule type" value="Genomic_DNA"/>
</dbReference>
<dbReference type="SUPFAM" id="SSF52540">
    <property type="entry name" value="P-loop containing nucleoside triphosphate hydrolases"/>
    <property type="match status" value="1"/>
</dbReference>